<dbReference type="PANTHER" id="PTHR10357">
    <property type="entry name" value="ALPHA-AMYLASE FAMILY MEMBER"/>
    <property type="match status" value="1"/>
</dbReference>
<dbReference type="PANTHER" id="PTHR10357:SF179">
    <property type="entry name" value="NEUTRAL AND BASIC AMINO ACID TRANSPORT PROTEIN RBAT"/>
    <property type="match status" value="1"/>
</dbReference>
<keyword evidence="3 6" id="KW-0326">Glycosidase</keyword>
<evidence type="ECO:0000259" key="5">
    <source>
        <dbReference type="SMART" id="SM00642"/>
    </source>
</evidence>
<evidence type="ECO:0000256" key="1">
    <source>
        <dbReference type="ARBA" id="ARBA00008061"/>
    </source>
</evidence>
<evidence type="ECO:0000313" key="7">
    <source>
        <dbReference type="EMBL" id="MDB9003790.1"/>
    </source>
</evidence>
<dbReference type="InterPro" id="IPR006047">
    <property type="entry name" value="GH13_cat_dom"/>
</dbReference>
<dbReference type="GO" id="GO:0004574">
    <property type="term" value="F:oligo-1,6-glucosidase activity"/>
    <property type="evidence" value="ECO:0007669"/>
    <property type="project" value="UniProtKB-EC"/>
</dbReference>
<dbReference type="FunFam" id="3.20.20.80:FF:000064">
    <property type="entry name" value="Oligo-1,6-glucosidase"/>
    <property type="match status" value="2"/>
</dbReference>
<reference evidence="6 8" key="1">
    <citation type="submission" date="2015-09" db="EMBL/GenBank/DDBJ databases">
        <authorList>
            <consortium name="Pathogen Informatics"/>
        </authorList>
    </citation>
    <scope>NUCLEOTIDE SEQUENCE [LARGE SCALE GENOMIC DNA]</scope>
    <source>
        <strain evidence="6 8">2789STDY5608872</strain>
    </source>
</reference>
<feature type="domain" description="Glycosyl hydrolase family 13 catalytic" evidence="5">
    <location>
        <begin position="28"/>
        <end position="434"/>
    </location>
</feature>
<dbReference type="CDD" id="cd11333">
    <property type="entry name" value="AmyAc_SI_OligoGlu_DGase"/>
    <property type="match status" value="1"/>
</dbReference>
<dbReference type="InterPro" id="IPR045857">
    <property type="entry name" value="O16G_dom_2"/>
</dbReference>
<organism evidence="6 8">
    <name type="scientific">Parabacteroides distasonis</name>
    <dbReference type="NCBI Taxonomy" id="823"/>
    <lineage>
        <taxon>Bacteria</taxon>
        <taxon>Pseudomonadati</taxon>
        <taxon>Bacteroidota</taxon>
        <taxon>Bacteroidia</taxon>
        <taxon>Bacteroidales</taxon>
        <taxon>Tannerellaceae</taxon>
        <taxon>Parabacteroides</taxon>
    </lineage>
</organism>
<dbReference type="AlphaFoldDB" id="A0A173R7T1"/>
<dbReference type="InterPro" id="IPR013780">
    <property type="entry name" value="Glyco_hydro_b"/>
</dbReference>
<dbReference type="EMBL" id="JAQMPJ010000001">
    <property type="protein sequence ID" value="MDB9003790.1"/>
    <property type="molecule type" value="Genomic_DNA"/>
</dbReference>
<comment type="similarity">
    <text evidence="1">Belongs to the glycosyl hydrolase 13 family.</text>
</comment>
<accession>A0A173R7T1</accession>
<dbReference type="EMBL" id="CYXP01000001">
    <property type="protein sequence ID" value="CUM74014.1"/>
    <property type="molecule type" value="Genomic_DNA"/>
</dbReference>
<dbReference type="GO" id="GO:0004556">
    <property type="term" value="F:alpha-amylase activity"/>
    <property type="evidence" value="ECO:0007669"/>
    <property type="project" value="TreeGrafter"/>
</dbReference>
<dbReference type="Gene3D" id="3.90.400.10">
    <property type="entry name" value="Oligo-1,6-glucosidase, Domain 2"/>
    <property type="match status" value="1"/>
</dbReference>
<dbReference type="SUPFAM" id="SSF51445">
    <property type="entry name" value="(Trans)glycosidases"/>
    <property type="match status" value="1"/>
</dbReference>
<dbReference type="GO" id="GO:0009313">
    <property type="term" value="P:oligosaccharide catabolic process"/>
    <property type="evidence" value="ECO:0007669"/>
    <property type="project" value="TreeGrafter"/>
</dbReference>
<reference evidence="7" key="2">
    <citation type="submission" date="2023-01" db="EMBL/GenBank/DDBJ databases">
        <title>Human gut microbiome strain richness.</title>
        <authorList>
            <person name="Chen-Liaw A."/>
        </authorList>
    </citation>
    <scope>NUCLEOTIDE SEQUENCE</scope>
    <source>
        <strain evidence="7">RTP21484st1_E5_RTP21484_190118</strain>
    </source>
</reference>
<evidence type="ECO:0000313" key="8">
    <source>
        <dbReference type="Proteomes" id="UP000095591"/>
    </source>
</evidence>
<dbReference type="SUPFAM" id="SSF51011">
    <property type="entry name" value="Glycosyl hydrolase domain"/>
    <property type="match status" value="1"/>
</dbReference>
<evidence type="ECO:0000256" key="4">
    <source>
        <dbReference type="SAM" id="MobiDB-lite"/>
    </source>
</evidence>
<evidence type="ECO:0000256" key="2">
    <source>
        <dbReference type="ARBA" id="ARBA00022801"/>
    </source>
</evidence>
<protein>
    <submittedName>
        <fullName evidence="7">Alpha-glucosidase</fullName>
    </submittedName>
    <submittedName>
        <fullName evidence="6">Oligo-1,6-glucosidase</fullName>
        <ecNumber evidence="6">3.2.1.10</ecNumber>
    </submittedName>
</protein>
<dbReference type="EC" id="3.2.1.10" evidence="6"/>
<evidence type="ECO:0000313" key="6">
    <source>
        <dbReference type="EMBL" id="CUM74014.1"/>
    </source>
</evidence>
<evidence type="ECO:0000256" key="3">
    <source>
        <dbReference type="ARBA" id="ARBA00023295"/>
    </source>
</evidence>
<dbReference type="RefSeq" id="WP_057318727.1">
    <property type="nucleotide sequence ID" value="NZ_CYXP01000001.1"/>
</dbReference>
<gene>
    <name evidence="6" type="primary">malL</name>
    <name evidence="6" type="ORF">ERS852429_00314</name>
    <name evidence="7" type="ORF">PN599_02075</name>
</gene>
<dbReference type="Pfam" id="PF00128">
    <property type="entry name" value="Alpha-amylase"/>
    <property type="match status" value="1"/>
</dbReference>
<name>A0A173R7T1_PARDI</name>
<dbReference type="Proteomes" id="UP000095591">
    <property type="component" value="Unassembled WGS sequence"/>
</dbReference>
<dbReference type="NCBIfam" id="NF008183">
    <property type="entry name" value="PRK10933.1"/>
    <property type="match status" value="1"/>
</dbReference>
<dbReference type="Proteomes" id="UP001210126">
    <property type="component" value="Unassembled WGS sequence"/>
</dbReference>
<sequence length="588" mass="68927">MDSKHVTESTSGQEDIQKTWWKEAIIYQIYPRSFQDSDGDGIGDLNGITSRLDYIQSLGVDIIWLNPIFLSPNDDNGYDISDYREIMREFGTMEDFDRLLKEIHKREMRLVLDLVVNHTSDEHPWFEEARKSRHNPYYNYYHWWPAEKGEPPLRLSYFDEEGNAWTYNKPTDSYYLHYFSRKQPDLNWENPEVRQEIFDMMRFWFDKGIDGFRMDSISLIAKDPSFPLIDSKKYPDIFSFYAKEPRLHLYLHEMNRQVLSKYDCMSVGEGSAVMVDDVAKFVDPAREELNMLYHFDAARIRNTTLPDNPESGIDYSLIALKKMFTEWDKAIDKGWPSIYLGNHDQPRMVSRFGSDKDEFRALSAKMLITFLLTMRGTPYWFAGDEIGMRNIRFDRIEDYNDIDTINRYKKAKAEGKDPQAVLDEQKETGRDNARTPFQWDRSPEAGFTAGTPWLKVNPDYTWINVADEEKDPTSILNYFKKVVSFRKENPSLIYGSYHLLDAENPQSYTFLRKTGADTYLIMLNFSHKAAISTPGIDMSNAHVLLDNYGDRSHMAPQKDITLRPFEAIVFQLNHPVYESFIDSLDLLE</sequence>
<keyword evidence="2 6" id="KW-0378">Hydrolase</keyword>
<dbReference type="InterPro" id="IPR017853">
    <property type="entry name" value="GH"/>
</dbReference>
<dbReference type="Gene3D" id="2.60.40.1180">
    <property type="entry name" value="Golgi alpha-mannosidase II"/>
    <property type="match status" value="1"/>
</dbReference>
<dbReference type="SMART" id="SM00642">
    <property type="entry name" value="Aamy"/>
    <property type="match status" value="1"/>
</dbReference>
<dbReference type="Gene3D" id="3.20.20.80">
    <property type="entry name" value="Glycosidases"/>
    <property type="match status" value="1"/>
</dbReference>
<proteinExistence type="inferred from homology"/>
<feature type="compositionally biased region" description="Basic and acidic residues" evidence="4">
    <location>
        <begin position="413"/>
        <end position="433"/>
    </location>
</feature>
<feature type="region of interest" description="Disordered" evidence="4">
    <location>
        <begin position="413"/>
        <end position="441"/>
    </location>
</feature>